<protein>
    <submittedName>
        <fullName evidence="1">Uncharacterized protein</fullName>
    </submittedName>
</protein>
<accession>A0A6J4KUQ2</accession>
<dbReference type="EMBL" id="CADCTY010000415">
    <property type="protein sequence ID" value="CAA9315884.1"/>
    <property type="molecule type" value="Genomic_DNA"/>
</dbReference>
<dbReference type="AlphaFoldDB" id="A0A6J4KUQ2"/>
<proteinExistence type="predicted"/>
<sequence length="67" mass="7841">MLTPTNSFIFQVVVSLSAYPWAFPRAFASETILLSCLMRLTDYSSYRPNLRECRRVTSFLAAVWRWC</sequence>
<organism evidence="1">
    <name type="scientific">uncultured Leptolyngbya sp</name>
    <dbReference type="NCBI Taxonomy" id="332963"/>
    <lineage>
        <taxon>Bacteria</taxon>
        <taxon>Bacillati</taxon>
        <taxon>Cyanobacteriota</taxon>
        <taxon>Cyanophyceae</taxon>
        <taxon>Leptolyngbyales</taxon>
        <taxon>Leptolyngbyaceae</taxon>
        <taxon>Leptolyngbya group</taxon>
        <taxon>Leptolyngbya</taxon>
        <taxon>environmental samples</taxon>
    </lineage>
</organism>
<evidence type="ECO:0000313" key="1">
    <source>
        <dbReference type="EMBL" id="CAA9315884.1"/>
    </source>
</evidence>
<name>A0A6J4KUQ2_9CYAN</name>
<reference evidence="1" key="1">
    <citation type="submission" date="2020-02" db="EMBL/GenBank/DDBJ databases">
        <authorList>
            <person name="Meier V. D."/>
        </authorList>
    </citation>
    <scope>NUCLEOTIDE SEQUENCE</scope>
    <source>
        <strain evidence="1">AVDCRST_MAG94</strain>
    </source>
</reference>
<gene>
    <name evidence="1" type="ORF">AVDCRST_MAG94-1207</name>
</gene>